<dbReference type="EMBL" id="JBHULV010000023">
    <property type="protein sequence ID" value="MFD2731544.1"/>
    <property type="molecule type" value="Genomic_DNA"/>
</dbReference>
<protein>
    <submittedName>
        <fullName evidence="8">PLDc N-terminal domain-containing protein</fullName>
    </submittedName>
</protein>
<comment type="caution">
    <text evidence="8">The sequence shown here is derived from an EMBL/GenBank/DDBJ whole genome shotgun (WGS) entry which is preliminary data.</text>
</comment>
<keyword evidence="2" id="KW-1003">Cell membrane</keyword>
<keyword evidence="3 6" id="KW-0812">Transmembrane</keyword>
<evidence type="ECO:0000256" key="6">
    <source>
        <dbReference type="SAM" id="Phobius"/>
    </source>
</evidence>
<evidence type="ECO:0000259" key="7">
    <source>
        <dbReference type="Pfam" id="PF13396"/>
    </source>
</evidence>
<reference evidence="9" key="1">
    <citation type="journal article" date="2019" name="Int. J. Syst. Evol. Microbiol.">
        <title>The Global Catalogue of Microorganisms (GCM) 10K type strain sequencing project: providing services to taxonomists for standard genome sequencing and annotation.</title>
        <authorList>
            <consortium name="The Broad Institute Genomics Platform"/>
            <consortium name="The Broad Institute Genome Sequencing Center for Infectious Disease"/>
            <person name="Wu L."/>
            <person name="Ma J."/>
        </authorList>
    </citation>
    <scope>NUCLEOTIDE SEQUENCE [LARGE SCALE GENOMIC DNA]</scope>
    <source>
        <strain evidence="9">KCTC 42456</strain>
    </source>
</reference>
<evidence type="ECO:0000313" key="8">
    <source>
        <dbReference type="EMBL" id="MFD2731544.1"/>
    </source>
</evidence>
<keyword evidence="4 6" id="KW-1133">Transmembrane helix</keyword>
<gene>
    <name evidence="8" type="ORF">ACFSSE_07485</name>
</gene>
<evidence type="ECO:0000256" key="1">
    <source>
        <dbReference type="ARBA" id="ARBA00004651"/>
    </source>
</evidence>
<keyword evidence="9" id="KW-1185">Reference proteome</keyword>
<evidence type="ECO:0000313" key="9">
    <source>
        <dbReference type="Proteomes" id="UP001597546"/>
    </source>
</evidence>
<proteinExistence type="predicted"/>
<keyword evidence="5 6" id="KW-0472">Membrane</keyword>
<comment type="subcellular location">
    <subcellularLocation>
        <location evidence="1">Cell membrane</location>
        <topology evidence="1">Multi-pass membrane protein</topology>
    </subcellularLocation>
</comment>
<feature type="transmembrane region" description="Helical" evidence="6">
    <location>
        <begin position="36"/>
        <end position="56"/>
    </location>
</feature>
<evidence type="ECO:0000256" key="2">
    <source>
        <dbReference type="ARBA" id="ARBA00022475"/>
    </source>
</evidence>
<name>A0ABW5TRH5_9SPHI</name>
<evidence type="ECO:0000256" key="3">
    <source>
        <dbReference type="ARBA" id="ARBA00022692"/>
    </source>
</evidence>
<dbReference type="InterPro" id="IPR027379">
    <property type="entry name" value="CLS_N"/>
</dbReference>
<evidence type="ECO:0000256" key="5">
    <source>
        <dbReference type="ARBA" id="ARBA00023136"/>
    </source>
</evidence>
<dbReference type="Pfam" id="PF13396">
    <property type="entry name" value="PLDc_N"/>
    <property type="match status" value="1"/>
</dbReference>
<dbReference type="RefSeq" id="WP_379043104.1">
    <property type="nucleotide sequence ID" value="NZ_JBHSKW010000028.1"/>
</dbReference>
<sequence length="62" mass="7101">MSQFVLMGLFFFPLVVSVLTIKDVFENSLLDNSKKLMWIATIILLPLLGAIIYFFFGKSKQL</sequence>
<organism evidence="8 9">
    <name type="scientific">Pedobacter alpinus</name>
    <dbReference type="NCBI Taxonomy" id="1590643"/>
    <lineage>
        <taxon>Bacteria</taxon>
        <taxon>Pseudomonadati</taxon>
        <taxon>Bacteroidota</taxon>
        <taxon>Sphingobacteriia</taxon>
        <taxon>Sphingobacteriales</taxon>
        <taxon>Sphingobacteriaceae</taxon>
        <taxon>Pedobacter</taxon>
    </lineage>
</organism>
<accession>A0ABW5TRH5</accession>
<feature type="domain" description="Cardiolipin synthase N-terminal" evidence="7">
    <location>
        <begin position="20"/>
        <end position="57"/>
    </location>
</feature>
<dbReference type="Proteomes" id="UP001597546">
    <property type="component" value="Unassembled WGS sequence"/>
</dbReference>
<evidence type="ECO:0000256" key="4">
    <source>
        <dbReference type="ARBA" id="ARBA00022989"/>
    </source>
</evidence>